<gene>
    <name evidence="2" type="ORF">PORUE0001_0777</name>
</gene>
<sequence>MKRSRYTLLKGWHKWICLVITILVLGFAGSGIILNHRDLVSGIDLPRSWLPKAYHYKSWSGGSLIGKIRATPDEEWIYGAAGVWAYDPQLKSYDSRSDGLDPRADRRSVQRVVRTNRGDLYALTAYSLYKWQADKKEWAKQPKLTPKNERLTDLETQGDTLVLLSRSHLYLIFSSQESPTRADLPAPDDYEPRVSLFSTIWQIHSGAFFGTIGRLVVDLMGVALILLSITGILITFVPKKAKVWKQFLKEHNRWGKWCFWGLLFVTITGAFLRPPLMITVIKAQVPTIPGTNLYSTNPWNDKLRKIRRDPITKEWLLSTSRGFYALKQFGKAPKRLTGTPPVSVMGLNVWEWSDRDSLWVVGSFSGAFRWNRQKGQVYDALTGKAYTESGQKGMPIFGTPISGYTIDSDGRERFYSYSTGELQAEDATDTMPPMPTEISPGRISLWHAALELHVGRLYEKILGPLQPLYIFLSALLLILALTTGWMLYRRYYRRRGGKKPKK</sequence>
<proteinExistence type="predicted"/>
<keyword evidence="3" id="KW-1185">Reference proteome</keyword>
<reference evidence="2 3" key="1">
    <citation type="submission" date="2009-04" db="EMBL/GenBank/DDBJ databases">
        <authorList>
            <person name="Sebastian Y."/>
            <person name="Madupu R."/>
            <person name="Durkin A.S."/>
            <person name="Torralba M."/>
            <person name="Methe B."/>
            <person name="Sutton G.G."/>
            <person name="Strausberg R.L."/>
            <person name="Nelson K.E."/>
        </authorList>
    </citation>
    <scope>NUCLEOTIDE SEQUENCE [LARGE SCALE GENOMIC DNA]</scope>
    <source>
        <strain evidence="2 3">60-3</strain>
    </source>
</reference>
<dbReference type="STRING" id="596327.PORUE0001_0777"/>
<dbReference type="OrthoDB" id="1111139at2"/>
<feature type="transmembrane region" description="Helical" evidence="1">
    <location>
        <begin position="257"/>
        <end position="276"/>
    </location>
</feature>
<dbReference type="EMBL" id="ACLR01000116">
    <property type="protein sequence ID" value="EEK17174.1"/>
    <property type="molecule type" value="Genomic_DNA"/>
</dbReference>
<feature type="transmembrane region" description="Helical" evidence="1">
    <location>
        <begin position="468"/>
        <end position="488"/>
    </location>
</feature>
<name>C2MAS8_9PORP</name>
<dbReference type="eggNOG" id="COG3182">
    <property type="taxonomic scope" value="Bacteria"/>
</dbReference>
<keyword evidence="1" id="KW-1133">Transmembrane helix</keyword>
<organism evidence="2 3">
    <name type="scientific">Porphyromonas uenonis 60-3</name>
    <dbReference type="NCBI Taxonomy" id="596327"/>
    <lineage>
        <taxon>Bacteria</taxon>
        <taxon>Pseudomonadati</taxon>
        <taxon>Bacteroidota</taxon>
        <taxon>Bacteroidia</taxon>
        <taxon>Bacteroidales</taxon>
        <taxon>Porphyromonadaceae</taxon>
        <taxon>Porphyromonas</taxon>
    </lineage>
</organism>
<dbReference type="AlphaFoldDB" id="C2MAS8"/>
<evidence type="ECO:0000313" key="2">
    <source>
        <dbReference type="EMBL" id="EEK17174.1"/>
    </source>
</evidence>
<evidence type="ECO:0000313" key="3">
    <source>
        <dbReference type="Proteomes" id="UP000003303"/>
    </source>
</evidence>
<dbReference type="InterPro" id="IPR005625">
    <property type="entry name" value="PepSY-ass_TM"/>
</dbReference>
<feature type="transmembrane region" description="Helical" evidence="1">
    <location>
        <begin position="12"/>
        <end position="34"/>
    </location>
</feature>
<dbReference type="Proteomes" id="UP000003303">
    <property type="component" value="Unassembled WGS sequence"/>
</dbReference>
<dbReference type="RefSeq" id="WP_007365019.1">
    <property type="nucleotide sequence ID" value="NZ_ACLR01000116.1"/>
</dbReference>
<comment type="caution">
    <text evidence="2">The sequence shown here is derived from an EMBL/GenBank/DDBJ whole genome shotgun (WGS) entry which is preliminary data.</text>
</comment>
<feature type="transmembrane region" description="Helical" evidence="1">
    <location>
        <begin position="215"/>
        <end position="237"/>
    </location>
</feature>
<evidence type="ECO:0000256" key="1">
    <source>
        <dbReference type="SAM" id="Phobius"/>
    </source>
</evidence>
<accession>C2MAS8</accession>
<dbReference type="Pfam" id="PF03929">
    <property type="entry name" value="PepSY_TM"/>
    <property type="match status" value="1"/>
</dbReference>
<keyword evidence="1" id="KW-0812">Transmembrane</keyword>
<protein>
    <submittedName>
        <fullName evidence="2">PepSY domain protein</fullName>
    </submittedName>
</protein>
<keyword evidence="1" id="KW-0472">Membrane</keyword>